<sequence>MNRECRDPPIILQRWLDSTAKEIEKNLVDLMKRLRAQNCRAAEVITEYKYSEHMHKHEPVPPVKRLVKLYKFAKDVRKVQAEIVRLSLSYHYMKDIYKMKTRMGQDMKRWQAWQSIHFPIDPMRHESVLANAFKIVKLLDKWLAIIVEKQSVVADMLLSFEEDM</sequence>
<protein>
    <submittedName>
        <fullName evidence="1">Uncharacterized protein</fullName>
    </submittedName>
</protein>
<dbReference type="AlphaFoldDB" id="A0A3P7PHJ1"/>
<keyword evidence="2" id="KW-1185">Reference proteome</keyword>
<proteinExistence type="predicted"/>
<gene>
    <name evidence="1" type="ORF">CGOC_LOCUS8577</name>
</gene>
<accession>A0A3P7PHJ1</accession>
<name>A0A3P7PHJ1_CYLGO</name>
<dbReference type="Proteomes" id="UP000271889">
    <property type="component" value="Unassembled WGS sequence"/>
</dbReference>
<evidence type="ECO:0000313" key="1">
    <source>
        <dbReference type="EMBL" id="VDN19472.1"/>
    </source>
</evidence>
<dbReference type="EMBL" id="UYRV01104421">
    <property type="protein sequence ID" value="VDN19472.1"/>
    <property type="molecule type" value="Genomic_DNA"/>
</dbReference>
<evidence type="ECO:0000313" key="2">
    <source>
        <dbReference type="Proteomes" id="UP000271889"/>
    </source>
</evidence>
<reference evidence="1 2" key="1">
    <citation type="submission" date="2018-11" db="EMBL/GenBank/DDBJ databases">
        <authorList>
            <consortium name="Pathogen Informatics"/>
        </authorList>
    </citation>
    <scope>NUCLEOTIDE SEQUENCE [LARGE SCALE GENOMIC DNA]</scope>
</reference>
<organism evidence="1 2">
    <name type="scientific">Cylicostephanus goldi</name>
    <name type="common">Nematode worm</name>
    <dbReference type="NCBI Taxonomy" id="71465"/>
    <lineage>
        <taxon>Eukaryota</taxon>
        <taxon>Metazoa</taxon>
        <taxon>Ecdysozoa</taxon>
        <taxon>Nematoda</taxon>
        <taxon>Chromadorea</taxon>
        <taxon>Rhabditida</taxon>
        <taxon>Rhabditina</taxon>
        <taxon>Rhabditomorpha</taxon>
        <taxon>Strongyloidea</taxon>
        <taxon>Strongylidae</taxon>
        <taxon>Cylicostephanus</taxon>
    </lineage>
</organism>